<dbReference type="SMART" id="SM00336">
    <property type="entry name" value="BBOX"/>
    <property type="match status" value="2"/>
</dbReference>
<accession>A0A1C3L236</accession>
<dbReference type="GO" id="GO:0008270">
    <property type="term" value="F:zinc ion binding"/>
    <property type="evidence" value="ECO:0007669"/>
    <property type="project" value="UniProtKB-KW"/>
</dbReference>
<name>A0A1C3L236_PLAMA</name>
<proteinExistence type="predicted"/>
<sequence>MIKTGKKTKKKYIAKIANIAYITKIAKIAYIAYISDMYEDGNDENVNFEDVYKRIVVKDKLLDEKKRKNIFKNIVEVSRMKDYNSIMKYEYILKLHFFSSNVNVLNIYKLTKCEYEKEFDEVAKCLKSNILLSIVDTNTINDNSSEHIGEYFLKNYEELRNFDYVIGNTDYPLGFEQNTNGTFKAYLFKIIPSKTLLLNNSNFGYIEKNEIPNSYDSIAVDRSLYCMRMNSKGGAEKKGGNDHWNNSIRNSHYTYNRYYINSYSNSPFSTGYNGKNGLPYSYIYKVKNSEQVLPLLLIEFEFKCLRVDVSVPVCENCCSAQAIYYCYNDKVHLCDICDIKHHEKNKILKNHKRIHISESPYQFGKCAYHPNELIENVCMKCFCSLCPNCILIGNHSRGTYRNHPITNIKDAFILSYQKKSLSDINLENRKIRIIHLLKKKHKQLSEIYSNYTSLQKRIDTLYKYIINELKNVKKKKIEFLMALKRSVLSELLTIEWMDAFFFHTKLSLKFSDFILYQKKHELLIEFLTAKVKETNFFKYIPHWVFQKIYVHSDLYIYEDNFYKINLANHASIDNTIIGKKERNHNKDCLLKISENKLESMYNFNTMFNDKNRHFALYDDDKLKEHHDDRNECYAKLALTHQAGSRDHARGKAGVMNETEVRDEEAAVDVATGTEAEALMNLLYDGNPFSGKNREYHKYDMMNKEDINEVIELRENYCSIYELTSEKQSNNHLLLYTIFKNEKMMEKQAEMSNMKNSYIYKELWKNLLNYKYLNIIHILKVRYSYYNTLELATSFLNISNYYDMLEDLVRHIIKHEIYTLFNKNIDYHTKMKVTQLLDTCTTLLCIRNFKLSFLVDKYVEMCYVEVEKNENQILEEVKNIRGKDMYLYEVYLEQKKGHNCIVQNGGEKGDRADENSERVHAATQHRSVINGTVADEQSADLNINEKRSKGEEKELGIRENEKKGITTKNLGNRLGEEDYTMLEEDNFISEEVINQMNNDVEHNKWINKNEHENRTSDVINDKEKEEFDMLNKIKEYIYIYMEKLINDIINIPHKDLNDSIRFLFYLIHDEIDGTNKSITMNQKNFSIHTLTLCLDLFLNSILYPYIIYVHEHNISKSIKKNSLLYQKVILLFAQTLREISIYTFQIYNIGIYENNIKIIINDIRNNKIMQGKMTNDNMFFLDSSQKLFRWIIKNLEAPRYYSPIKWNPNESIERSYERVVSEIISIDKSAAENCVNENVDYNILFSTINFKDILALCYSVERDNP</sequence>
<dbReference type="PANTHER" id="PTHR31717:SF45">
    <property type="entry name" value="ZINC FINGER PROTEIN CONSTANS-LIKE 14-RELATED"/>
    <property type="match status" value="1"/>
</dbReference>
<keyword evidence="4" id="KW-0812">Transmembrane</keyword>
<evidence type="ECO:0000256" key="2">
    <source>
        <dbReference type="ARBA" id="ARBA00022833"/>
    </source>
</evidence>
<keyword evidence="4" id="KW-0472">Membrane</keyword>
<evidence type="ECO:0000313" key="6">
    <source>
        <dbReference type="EMBL" id="SBT80526.1"/>
    </source>
</evidence>
<gene>
    <name evidence="6" type="primary">PmlGA01_120069300</name>
    <name evidence="6" type="ORF">PMLGA01_120069300</name>
</gene>
<dbReference type="InterPro" id="IPR000315">
    <property type="entry name" value="Znf_B-box"/>
</dbReference>
<dbReference type="AlphaFoldDB" id="A0A1C3L236"/>
<dbReference type="PROSITE" id="PS50119">
    <property type="entry name" value="ZF_BBOX"/>
    <property type="match status" value="2"/>
</dbReference>
<evidence type="ECO:0000259" key="5">
    <source>
        <dbReference type="PROSITE" id="PS50119"/>
    </source>
</evidence>
<keyword evidence="3" id="KW-0863">Zinc-finger</keyword>
<feature type="domain" description="B box-type" evidence="5">
    <location>
        <begin position="309"/>
        <end position="356"/>
    </location>
</feature>
<dbReference type="CDD" id="cd19756">
    <property type="entry name" value="Bbox2"/>
    <property type="match status" value="1"/>
</dbReference>
<reference evidence="6 7" key="1">
    <citation type="submission" date="2016-06" db="EMBL/GenBank/DDBJ databases">
        <authorList>
            <consortium name="Pathogen Informatics"/>
        </authorList>
    </citation>
    <scope>NUCLEOTIDE SEQUENCE [LARGE SCALE GENOMIC DNA]</scope>
    <source>
        <strain evidence="6">PmlGA01</strain>
    </source>
</reference>
<organism evidence="6 7">
    <name type="scientific">Plasmodium malariae</name>
    <dbReference type="NCBI Taxonomy" id="5858"/>
    <lineage>
        <taxon>Eukaryota</taxon>
        <taxon>Sar</taxon>
        <taxon>Alveolata</taxon>
        <taxon>Apicomplexa</taxon>
        <taxon>Aconoidasida</taxon>
        <taxon>Haemosporida</taxon>
        <taxon>Plasmodiidae</taxon>
        <taxon>Plasmodium</taxon>
        <taxon>Plasmodium (Plasmodium)</taxon>
    </lineage>
</organism>
<dbReference type="Pfam" id="PF00643">
    <property type="entry name" value="zf-B_box"/>
    <property type="match status" value="1"/>
</dbReference>
<dbReference type="PANTHER" id="PTHR31717">
    <property type="entry name" value="ZINC FINGER PROTEIN CONSTANS-LIKE 10"/>
    <property type="match status" value="1"/>
</dbReference>
<keyword evidence="4" id="KW-1133">Transmembrane helix</keyword>
<dbReference type="VEuPathDB" id="PlasmoDB:PmUG01_12076600"/>
<feature type="domain" description="B box-type" evidence="5">
    <location>
        <begin position="366"/>
        <end position="408"/>
    </location>
</feature>
<dbReference type="CDD" id="cd19821">
    <property type="entry name" value="Bbox1_BBX-like"/>
    <property type="match status" value="1"/>
</dbReference>
<dbReference type="Gene3D" id="3.30.160.60">
    <property type="entry name" value="Classic Zinc Finger"/>
    <property type="match status" value="1"/>
</dbReference>
<feature type="transmembrane region" description="Helical" evidence="4">
    <location>
        <begin position="12"/>
        <end position="33"/>
    </location>
</feature>
<evidence type="ECO:0000256" key="4">
    <source>
        <dbReference type="SAM" id="Phobius"/>
    </source>
</evidence>
<keyword evidence="2" id="KW-0862">Zinc</keyword>
<keyword evidence="1" id="KW-0479">Metal-binding</keyword>
<evidence type="ECO:0000256" key="3">
    <source>
        <dbReference type="PROSITE-ProRule" id="PRU00024"/>
    </source>
</evidence>
<dbReference type="SUPFAM" id="SSF57845">
    <property type="entry name" value="B-box zinc-binding domain"/>
    <property type="match status" value="1"/>
</dbReference>
<evidence type="ECO:0000313" key="7">
    <source>
        <dbReference type="Proteomes" id="UP000219799"/>
    </source>
</evidence>
<dbReference type="EMBL" id="LT594500">
    <property type="protein sequence ID" value="SBT80526.1"/>
    <property type="molecule type" value="Genomic_DNA"/>
</dbReference>
<dbReference type="InterPro" id="IPR049808">
    <property type="entry name" value="CONSTANS-like_Bbox1"/>
</dbReference>
<dbReference type="Proteomes" id="UP000219799">
    <property type="component" value="Chromosome 12"/>
</dbReference>
<protein>
    <recommendedName>
        <fullName evidence="5">B box-type domain-containing protein</fullName>
    </recommendedName>
</protein>
<evidence type="ECO:0000256" key="1">
    <source>
        <dbReference type="ARBA" id="ARBA00022723"/>
    </source>
</evidence>